<keyword evidence="3" id="KW-1185">Reference proteome</keyword>
<name>A0AAV2FKB0_9ROSI</name>
<dbReference type="Proteomes" id="UP001497516">
    <property type="component" value="Chromosome 6"/>
</dbReference>
<feature type="coiled-coil region" evidence="1">
    <location>
        <begin position="170"/>
        <end position="294"/>
    </location>
</feature>
<dbReference type="AlphaFoldDB" id="A0AAV2FKB0"/>
<accession>A0AAV2FKB0</accession>
<reference evidence="2 3" key="1">
    <citation type="submission" date="2024-04" db="EMBL/GenBank/DDBJ databases">
        <authorList>
            <person name="Fracassetti M."/>
        </authorList>
    </citation>
    <scope>NUCLEOTIDE SEQUENCE [LARGE SCALE GENOMIC DNA]</scope>
</reference>
<evidence type="ECO:0000256" key="1">
    <source>
        <dbReference type="SAM" id="Coils"/>
    </source>
</evidence>
<gene>
    <name evidence="2" type="ORF">LTRI10_LOCUS38175</name>
</gene>
<protein>
    <submittedName>
        <fullName evidence="2">Uncharacterized protein</fullName>
    </submittedName>
</protein>
<evidence type="ECO:0000313" key="3">
    <source>
        <dbReference type="Proteomes" id="UP001497516"/>
    </source>
</evidence>
<organism evidence="2 3">
    <name type="scientific">Linum trigynum</name>
    <dbReference type="NCBI Taxonomy" id="586398"/>
    <lineage>
        <taxon>Eukaryota</taxon>
        <taxon>Viridiplantae</taxon>
        <taxon>Streptophyta</taxon>
        <taxon>Embryophyta</taxon>
        <taxon>Tracheophyta</taxon>
        <taxon>Spermatophyta</taxon>
        <taxon>Magnoliopsida</taxon>
        <taxon>eudicotyledons</taxon>
        <taxon>Gunneridae</taxon>
        <taxon>Pentapetalae</taxon>
        <taxon>rosids</taxon>
        <taxon>fabids</taxon>
        <taxon>Malpighiales</taxon>
        <taxon>Linaceae</taxon>
        <taxon>Linum</taxon>
    </lineage>
</organism>
<dbReference type="EMBL" id="OZ034819">
    <property type="protein sequence ID" value="CAL1397910.1"/>
    <property type="molecule type" value="Genomic_DNA"/>
</dbReference>
<evidence type="ECO:0000313" key="2">
    <source>
        <dbReference type="EMBL" id="CAL1397910.1"/>
    </source>
</evidence>
<keyword evidence="1" id="KW-0175">Coiled coil</keyword>
<proteinExistence type="predicted"/>
<sequence>MAPFDFKSNKHFVASSDGANLQVYELTKPTLYHPSSIRKSHWREVANINDDDDDDDDDMVDQTKKYDGLLFFDGHGKIEGRVALTKLAQHLKRLSLMVGPGGLCFQDVNETGEYADFGIHYLRLNDLFSWPRHGVDLATTITWGRSELKYHDPRHVERSKQTEGGNTVTMEMHEQLKRLVKEKNEELAQLKEEADDELQNLREEKEDELREEIAKLNEAKNEELLKLRKEKDEELRELSKKKNVELRILRKGQGGGAALQKLREEKEEEVRKLRNESEKDMQKLRDQLSSSATELTSVKQALGVYVNSSSVLSPGGRVLRDSSFEELWRYHVGRRRPVPPGIFHVTHRDDFFARQDWKSYVPTFTEREYSGGYLEAYNLVNDDTTKELPAPPIVHVITAGEAEFDVNNWWYEKTTHPEGGTTMLAYYDGDRNRFQHHSKGTIRIPYSKGARYCLARNFYLGYLCGKIVFCFRYRN</sequence>